<dbReference type="AlphaFoldDB" id="X0TUH6"/>
<reference evidence="2" key="1">
    <citation type="journal article" date="2014" name="Front. Microbiol.">
        <title>High frequency of phylogenetically diverse reductive dehalogenase-homologous genes in deep subseafloor sedimentary metagenomes.</title>
        <authorList>
            <person name="Kawai M."/>
            <person name="Futagami T."/>
            <person name="Toyoda A."/>
            <person name="Takaki Y."/>
            <person name="Nishi S."/>
            <person name="Hori S."/>
            <person name="Arai W."/>
            <person name="Tsubouchi T."/>
            <person name="Morono Y."/>
            <person name="Uchiyama I."/>
            <person name="Ito T."/>
            <person name="Fujiyama A."/>
            <person name="Inagaki F."/>
            <person name="Takami H."/>
        </authorList>
    </citation>
    <scope>NUCLEOTIDE SEQUENCE</scope>
    <source>
        <strain evidence="2">Expedition CK06-06</strain>
    </source>
</reference>
<dbReference type="PROSITE" id="PS51468">
    <property type="entry name" value="VIT"/>
    <property type="match status" value="1"/>
</dbReference>
<dbReference type="InterPro" id="IPR013694">
    <property type="entry name" value="VIT"/>
</dbReference>
<evidence type="ECO:0000259" key="1">
    <source>
        <dbReference type="PROSITE" id="PS51468"/>
    </source>
</evidence>
<dbReference type="EMBL" id="BARS01013485">
    <property type="protein sequence ID" value="GAF97238.1"/>
    <property type="molecule type" value="Genomic_DNA"/>
</dbReference>
<evidence type="ECO:0000313" key="2">
    <source>
        <dbReference type="EMBL" id="GAF97238.1"/>
    </source>
</evidence>
<gene>
    <name evidence="2" type="ORF">S01H1_23385</name>
</gene>
<name>X0TUH6_9ZZZZ</name>
<organism evidence="2">
    <name type="scientific">marine sediment metagenome</name>
    <dbReference type="NCBI Taxonomy" id="412755"/>
    <lineage>
        <taxon>unclassified sequences</taxon>
        <taxon>metagenomes</taxon>
        <taxon>ecological metagenomes</taxon>
    </lineage>
</organism>
<comment type="caution">
    <text evidence="2">The sequence shown here is derived from an EMBL/GenBank/DDBJ whole genome shotgun (WGS) entry which is preliminary data.</text>
</comment>
<feature type="domain" description="VIT" evidence="1">
    <location>
        <begin position="24"/>
        <end position="79"/>
    </location>
</feature>
<dbReference type="Pfam" id="PF08487">
    <property type="entry name" value="VIT"/>
    <property type="match status" value="1"/>
</dbReference>
<sequence>MKRTHWIAAALVIGIGSTAMADGMIVPVRPDVRVRGHWAVNYHHVKMTVRDQVASVTIDQEFVNTGAGMIEVEYLFPVP</sequence>
<protein>
    <recommendedName>
        <fullName evidence="1">VIT domain-containing protein</fullName>
    </recommendedName>
</protein>
<accession>X0TUH6</accession>
<proteinExistence type="predicted"/>
<feature type="non-terminal residue" evidence="2">
    <location>
        <position position="79"/>
    </location>
</feature>